<dbReference type="InterPro" id="IPR025058">
    <property type="entry name" value="DUF3995"/>
</dbReference>
<reference evidence="3" key="1">
    <citation type="journal article" date="2019" name="Int. J. Syst. Evol. Microbiol.">
        <title>The Global Catalogue of Microorganisms (GCM) 10K type strain sequencing project: providing services to taxonomists for standard genome sequencing and annotation.</title>
        <authorList>
            <consortium name="The Broad Institute Genomics Platform"/>
            <consortium name="The Broad Institute Genome Sequencing Center for Infectious Disease"/>
            <person name="Wu L."/>
            <person name="Ma J."/>
        </authorList>
    </citation>
    <scope>NUCLEOTIDE SEQUENCE [LARGE SCALE GENOMIC DNA]</scope>
    <source>
        <strain evidence="3">JCM 3106</strain>
    </source>
</reference>
<keyword evidence="1" id="KW-0472">Membrane</keyword>
<feature type="transmembrane region" description="Helical" evidence="1">
    <location>
        <begin position="147"/>
        <end position="169"/>
    </location>
</feature>
<gene>
    <name evidence="2" type="ORF">GCM10017559_57890</name>
</gene>
<evidence type="ECO:0008006" key="4">
    <source>
        <dbReference type="Google" id="ProtNLM"/>
    </source>
</evidence>
<keyword evidence="1" id="KW-1133">Transmembrane helix</keyword>
<evidence type="ECO:0000313" key="3">
    <source>
        <dbReference type="Proteomes" id="UP001499930"/>
    </source>
</evidence>
<feature type="transmembrane region" description="Helical" evidence="1">
    <location>
        <begin position="22"/>
        <end position="42"/>
    </location>
</feature>
<comment type="caution">
    <text evidence="2">The sequence shown here is derived from an EMBL/GenBank/DDBJ whole genome shotgun (WGS) entry which is preliminary data.</text>
</comment>
<sequence length="202" mass="21556">MWFGTIGGVNLRLNDTRHRARWPGLAAAVWGFVFAVPSFYWAMGGMGGVESTISPQLVELARRQDPGLIAVVWATGVLKVVGGVLGLALVRRRPWGRTANCLLQLMAWGAGVLLAWHGALFVVQGLLVQAGLIEVNPESVPVLRWYTYLWGPWFVAGGVAFMLAARAHLGTVADRRYPRMAGVAGGLGALVLSVVALVTGIG</sequence>
<organism evidence="2 3">
    <name type="scientific">Streptosporangium longisporum</name>
    <dbReference type="NCBI Taxonomy" id="46187"/>
    <lineage>
        <taxon>Bacteria</taxon>
        <taxon>Bacillati</taxon>
        <taxon>Actinomycetota</taxon>
        <taxon>Actinomycetes</taxon>
        <taxon>Streptosporangiales</taxon>
        <taxon>Streptosporangiaceae</taxon>
        <taxon>Streptosporangium</taxon>
    </lineage>
</organism>
<dbReference type="Proteomes" id="UP001499930">
    <property type="component" value="Unassembled WGS sequence"/>
</dbReference>
<accession>A0ABP6L0F4</accession>
<name>A0ABP6L0F4_9ACTN</name>
<keyword evidence="3" id="KW-1185">Reference proteome</keyword>
<proteinExistence type="predicted"/>
<evidence type="ECO:0000313" key="2">
    <source>
        <dbReference type="EMBL" id="GAA3024746.1"/>
    </source>
</evidence>
<feature type="transmembrane region" description="Helical" evidence="1">
    <location>
        <begin position="67"/>
        <end position="90"/>
    </location>
</feature>
<evidence type="ECO:0000256" key="1">
    <source>
        <dbReference type="SAM" id="Phobius"/>
    </source>
</evidence>
<dbReference type="Pfam" id="PF13160">
    <property type="entry name" value="DUF3995"/>
    <property type="match status" value="1"/>
</dbReference>
<feature type="transmembrane region" description="Helical" evidence="1">
    <location>
        <begin position="181"/>
        <end position="201"/>
    </location>
</feature>
<keyword evidence="1" id="KW-0812">Transmembrane</keyword>
<dbReference type="EMBL" id="BAAAWD010000015">
    <property type="protein sequence ID" value="GAA3024746.1"/>
    <property type="molecule type" value="Genomic_DNA"/>
</dbReference>
<protein>
    <recommendedName>
        <fullName evidence="4">DUF3995 domain-containing protein</fullName>
    </recommendedName>
</protein>
<feature type="transmembrane region" description="Helical" evidence="1">
    <location>
        <begin position="102"/>
        <end position="127"/>
    </location>
</feature>